<dbReference type="CDD" id="cd00063">
    <property type="entry name" value="FN3"/>
    <property type="match status" value="1"/>
</dbReference>
<dbReference type="InterPro" id="IPR049033">
    <property type="entry name" value="AGA-YXIM_GBD"/>
</dbReference>
<dbReference type="InterPro" id="IPR003961">
    <property type="entry name" value="FN3_dom"/>
</dbReference>
<dbReference type="Proteomes" id="UP001144280">
    <property type="component" value="Unassembled WGS sequence"/>
</dbReference>
<comment type="caution">
    <text evidence="5">The sequence shown here is derived from an EMBL/GenBank/DDBJ whole genome shotgun (WGS) entry which is preliminary data.</text>
</comment>
<dbReference type="SUPFAM" id="SSF49265">
    <property type="entry name" value="Fibronectin type III"/>
    <property type="match status" value="1"/>
</dbReference>
<dbReference type="Pfam" id="PF21348">
    <property type="entry name" value="RGL11_C"/>
    <property type="match status" value="1"/>
</dbReference>
<keyword evidence="2" id="KW-0624">Polysaccharide degradation</keyword>
<dbReference type="SMART" id="SM00060">
    <property type="entry name" value="FN3"/>
    <property type="match status" value="1"/>
</dbReference>
<dbReference type="RefSeq" id="WP_281902320.1">
    <property type="nucleotide sequence ID" value="NZ_BSDI01000043.1"/>
</dbReference>
<dbReference type="Gene3D" id="2.60.120.430">
    <property type="entry name" value="Galactose-binding lectin"/>
    <property type="match status" value="1"/>
</dbReference>
<feature type="chain" id="PRO_5045750607" description="Fibronectin type-III domain-containing protein" evidence="3">
    <location>
        <begin position="24"/>
        <end position="1030"/>
    </location>
</feature>
<keyword evidence="6" id="KW-1185">Reference proteome</keyword>
<dbReference type="CDD" id="cd10318">
    <property type="entry name" value="RGL11"/>
    <property type="match status" value="1"/>
</dbReference>
<dbReference type="InterPro" id="IPR036116">
    <property type="entry name" value="FN3_sf"/>
</dbReference>
<dbReference type="Pfam" id="PF18370">
    <property type="entry name" value="RGI_lyase"/>
    <property type="match status" value="1"/>
</dbReference>
<dbReference type="Pfam" id="PF21254">
    <property type="entry name" value="AGA-YXIM_GBD"/>
    <property type="match status" value="1"/>
</dbReference>
<reference evidence="5" key="1">
    <citation type="submission" date="2022-12" db="EMBL/GenBank/DDBJ databases">
        <title>New Phytohabitans aurantiacus sp. RD004123 nov., an actinomycete isolated from soil.</title>
        <authorList>
            <person name="Triningsih D.W."/>
            <person name="Harunari E."/>
            <person name="Igarashi Y."/>
        </authorList>
    </citation>
    <scope>NUCLEOTIDE SEQUENCE</scope>
    <source>
        <strain evidence="5">RD004123</strain>
    </source>
</reference>
<keyword evidence="1" id="KW-0326">Glycosidase</keyword>
<sequence>MKRVAVVVTLVLGASALAAPAQAAPLDPSTGLKFDFGTATSPLAEGYLRVADTMLYTSERGYGFDRRPAVRDRGAPDALRRDFTTGQYSFAVDLPNGDYHVSVLSGDQIAPNSTTVAAEGVVRGTALSPTASFAVLGFGVRLADGQLNLDLGQDGRVNALEITPLAAPAGLRLVSRTPVELAWTPTGASYRVYRDGVLIGSTTEASYVDTSAALGDTYDYSVSQVTATGLESAASDPLRVAVYDETVPPPSAPTGARLVAATTSSVELTWRSVRGAVEYQVHRGESTDGPFTKRATVSKPGWTDPTPPATHYFYRVYAVGAGGRSAASATVAAPVTVRAWRQAERLDRGLVAVPADGGTLVSWRLLASDPQSVRFALYRDGRRIAVLDGTNFLDPERGAKYQVAPIVAGRERARTAAVQPWAANHRDIPLDRPADGVTPVGGVYTYNANDASLGDLDGDGQYEIVLKWDPSNSKDNSQGGYTGEVILDAYTLDGERLWRINLGRNIRAGAHYTPYLVYDFDGDGRSDVVVKTADGTVDGKGTVIGDPTVDHRTSNGRPMGGTEFLTVFDGRTGAALATTEYVPQRGDASSWGDSSGNRSDRFLASVAYLDGVRPSIVMARGYYTRSVLAAFDWRDGQLRQRWVFDSEAPGNWGYSGQGNHNMSVGDVDGDGRDEITYGAMAVDDDGTGIYTTRLGHGDAMHLSDLDPARPGLEVFGVHENTSAAYGLEMRDARTGSLIWGQRTGKDTGRGTSADIDPAHLGAEAWAVGGEFDSSTGWLYTAGGQLIGDRIPAANFAIWWDGDLQREILDHTWDANAGRGIGTIGEWDPAASSTTNLLTATGTLSNNGTKGNPSLQADLMGDWREEVLWRTEDSSALRLYATAAPTEHRFVTLMQDPIYRLGVAWQNSGYNQPPHTSYYLGGGMPAAPAPDARTGPALAASATLLGGSLAVVELPVDAAQAAVATVRLFANGTLLAPRPGLHAAVGNRLLLVFDRDAIEEALRGYDGRVTLTLTGHLLDGRSFQTEIRASL</sequence>
<dbReference type="InterPro" id="IPR049366">
    <property type="entry name" value="RGL11_C"/>
</dbReference>
<dbReference type="Gene3D" id="2.60.40.10">
    <property type="entry name" value="Immunoglobulins"/>
    <property type="match status" value="3"/>
</dbReference>
<dbReference type="PANTHER" id="PTHR43118">
    <property type="entry name" value="RHAMNOGALACTURONAN LYASE (EUROFUNG)"/>
    <property type="match status" value="1"/>
</dbReference>
<organism evidence="5 6">
    <name type="scientific">Phytohabitans aurantiacus</name>
    <dbReference type="NCBI Taxonomy" id="3016789"/>
    <lineage>
        <taxon>Bacteria</taxon>
        <taxon>Bacillati</taxon>
        <taxon>Actinomycetota</taxon>
        <taxon>Actinomycetes</taxon>
        <taxon>Micromonosporales</taxon>
        <taxon>Micromonosporaceae</taxon>
    </lineage>
</organism>
<keyword evidence="3" id="KW-0732">Signal</keyword>
<dbReference type="InterPro" id="IPR008979">
    <property type="entry name" value="Galactose-bd-like_sf"/>
</dbReference>
<evidence type="ECO:0000256" key="1">
    <source>
        <dbReference type="ARBA" id="ARBA00023295"/>
    </source>
</evidence>
<dbReference type="InterPro" id="IPR013783">
    <property type="entry name" value="Ig-like_fold"/>
</dbReference>
<keyword evidence="1" id="KW-0378">Hydrolase</keyword>
<evidence type="ECO:0000259" key="4">
    <source>
        <dbReference type="PROSITE" id="PS50853"/>
    </source>
</evidence>
<gene>
    <name evidence="5" type="ORF">Pa4123_66370</name>
</gene>
<feature type="signal peptide" evidence="3">
    <location>
        <begin position="1"/>
        <end position="23"/>
    </location>
</feature>
<protein>
    <recommendedName>
        <fullName evidence="4">Fibronectin type-III domain-containing protein</fullName>
    </recommendedName>
</protein>
<dbReference type="SUPFAM" id="SSF49785">
    <property type="entry name" value="Galactose-binding domain-like"/>
    <property type="match status" value="1"/>
</dbReference>
<evidence type="ECO:0000256" key="2">
    <source>
        <dbReference type="ARBA" id="ARBA00023326"/>
    </source>
</evidence>
<evidence type="ECO:0000313" key="6">
    <source>
        <dbReference type="Proteomes" id="UP001144280"/>
    </source>
</evidence>
<evidence type="ECO:0000256" key="3">
    <source>
        <dbReference type="SAM" id="SignalP"/>
    </source>
</evidence>
<accession>A0ABQ5R486</accession>
<name>A0ABQ5R486_9ACTN</name>
<dbReference type="EMBL" id="BSDI01000043">
    <property type="protein sequence ID" value="GLI01361.1"/>
    <property type="molecule type" value="Genomic_DNA"/>
</dbReference>
<dbReference type="InterPro" id="IPR034641">
    <property type="entry name" value="RGL11"/>
</dbReference>
<dbReference type="PROSITE" id="PS50853">
    <property type="entry name" value="FN3"/>
    <property type="match status" value="1"/>
</dbReference>
<proteinExistence type="predicted"/>
<keyword evidence="2" id="KW-0119">Carbohydrate metabolism</keyword>
<dbReference type="SUPFAM" id="SSF69318">
    <property type="entry name" value="Integrin alpha N-terminal domain"/>
    <property type="match status" value="1"/>
</dbReference>
<evidence type="ECO:0000313" key="5">
    <source>
        <dbReference type="EMBL" id="GLI01361.1"/>
    </source>
</evidence>
<feature type="domain" description="Fibronectin type-III" evidence="4">
    <location>
        <begin position="249"/>
        <end position="340"/>
    </location>
</feature>
<dbReference type="InterPro" id="IPR028994">
    <property type="entry name" value="Integrin_alpha_N"/>
</dbReference>
<dbReference type="InterPro" id="IPR041624">
    <property type="entry name" value="RGI_lyase"/>
</dbReference>
<dbReference type="PANTHER" id="PTHR43118:SF1">
    <property type="entry name" value="RHAMNOGALACTURONAN LYASE (EUROFUNG)"/>
    <property type="match status" value="1"/>
</dbReference>